<dbReference type="RefSeq" id="WP_063974438.1">
    <property type="nucleotide sequence ID" value="NZ_LQWZ01000007.1"/>
</dbReference>
<sequence>MKWTKGDFIISDDISLIDLESVLQLLSKTYWASDRTIEIIEKSIKNSIPFGIYYNDKQIGFARVVTDKAVFSWLLDVVIDENYRRNGLGQWLMECILDHPEIKYTCFALATKDAHDFYKKFKFKENECMARGLVIDKEHNS</sequence>
<dbReference type="CDD" id="cd04301">
    <property type="entry name" value="NAT_SF"/>
    <property type="match status" value="1"/>
</dbReference>
<dbReference type="InterPro" id="IPR016181">
    <property type="entry name" value="Acyl_CoA_acyltransferase"/>
</dbReference>
<dbReference type="Gene3D" id="3.40.630.30">
    <property type="match status" value="1"/>
</dbReference>
<comment type="caution">
    <text evidence="2">The sequence shown here is derived from an EMBL/GenBank/DDBJ whole genome shotgun (WGS) entry which is preliminary data.</text>
</comment>
<dbReference type="PROSITE" id="PS51186">
    <property type="entry name" value="GNAT"/>
    <property type="match status" value="1"/>
</dbReference>
<evidence type="ECO:0000259" key="1">
    <source>
        <dbReference type="PROSITE" id="PS51186"/>
    </source>
</evidence>
<dbReference type="GO" id="GO:0016747">
    <property type="term" value="F:acyltransferase activity, transferring groups other than amino-acyl groups"/>
    <property type="evidence" value="ECO:0007669"/>
    <property type="project" value="InterPro"/>
</dbReference>
<feature type="domain" description="N-acetyltransferase" evidence="1">
    <location>
        <begin position="9"/>
        <end position="141"/>
    </location>
</feature>
<name>A0A177KZP3_9BACI</name>
<evidence type="ECO:0000313" key="3">
    <source>
        <dbReference type="Proteomes" id="UP000077271"/>
    </source>
</evidence>
<dbReference type="PANTHER" id="PTHR43233">
    <property type="entry name" value="FAMILY N-ACETYLTRANSFERASE, PUTATIVE (AFU_ORTHOLOGUE AFUA_6G03350)-RELATED"/>
    <property type="match status" value="1"/>
</dbReference>
<gene>
    <name evidence="2" type="ORF">AWH48_16450</name>
</gene>
<proteinExistence type="predicted"/>
<accession>A0A177KZP3</accession>
<dbReference type="InterPro" id="IPR053144">
    <property type="entry name" value="Acetyltransferase_Butenolide"/>
</dbReference>
<dbReference type="SUPFAM" id="SSF55729">
    <property type="entry name" value="Acyl-CoA N-acyltransferases (Nat)"/>
    <property type="match status" value="1"/>
</dbReference>
<dbReference type="OrthoDB" id="3216107at2"/>
<dbReference type="Proteomes" id="UP000077271">
    <property type="component" value="Unassembled WGS sequence"/>
</dbReference>
<dbReference type="EMBL" id="LQWZ01000007">
    <property type="protein sequence ID" value="OAH58597.1"/>
    <property type="molecule type" value="Genomic_DNA"/>
</dbReference>
<dbReference type="AlphaFoldDB" id="A0A177KZP3"/>
<keyword evidence="2" id="KW-0808">Transferase</keyword>
<dbReference type="InterPro" id="IPR000182">
    <property type="entry name" value="GNAT_dom"/>
</dbReference>
<reference evidence="2 3" key="1">
    <citation type="submission" date="2016-01" db="EMBL/GenBank/DDBJ databases">
        <title>Investigation of taxonomic status of Bacillus aminovorans.</title>
        <authorList>
            <person name="Verma A."/>
            <person name="Pal Y."/>
            <person name="Krishnamurthi S."/>
        </authorList>
    </citation>
    <scope>NUCLEOTIDE SEQUENCE [LARGE SCALE GENOMIC DNA]</scope>
    <source>
        <strain evidence="2 3">DSM 4337</strain>
    </source>
</reference>
<dbReference type="Pfam" id="PF13508">
    <property type="entry name" value="Acetyltransf_7"/>
    <property type="match status" value="1"/>
</dbReference>
<dbReference type="PANTHER" id="PTHR43233:SF1">
    <property type="entry name" value="FAMILY N-ACETYLTRANSFERASE, PUTATIVE (AFU_ORTHOLOGUE AFUA_6G03350)-RELATED"/>
    <property type="match status" value="1"/>
</dbReference>
<protein>
    <submittedName>
        <fullName evidence="2">GCN5 family acetyltransferase</fullName>
    </submittedName>
</protein>
<organism evidence="2 3">
    <name type="scientific">Domibacillus aminovorans</name>
    <dbReference type="NCBI Taxonomy" id="29332"/>
    <lineage>
        <taxon>Bacteria</taxon>
        <taxon>Bacillati</taxon>
        <taxon>Bacillota</taxon>
        <taxon>Bacilli</taxon>
        <taxon>Bacillales</taxon>
        <taxon>Bacillaceae</taxon>
        <taxon>Domibacillus</taxon>
    </lineage>
</organism>
<evidence type="ECO:0000313" key="2">
    <source>
        <dbReference type="EMBL" id="OAH58597.1"/>
    </source>
</evidence>